<protein>
    <submittedName>
        <fullName evidence="1">Uncharacterized protein</fullName>
    </submittedName>
</protein>
<evidence type="ECO:0000313" key="1">
    <source>
        <dbReference type="EMBL" id="SVA98049.1"/>
    </source>
</evidence>
<dbReference type="AlphaFoldDB" id="A0A382A9H8"/>
<accession>A0A382A9H8</accession>
<dbReference type="EMBL" id="UINC01024435">
    <property type="protein sequence ID" value="SVA98049.1"/>
    <property type="molecule type" value="Genomic_DNA"/>
</dbReference>
<name>A0A382A9H8_9ZZZZ</name>
<gene>
    <name evidence="1" type="ORF">METZ01_LOCUS150903</name>
</gene>
<organism evidence="1">
    <name type="scientific">marine metagenome</name>
    <dbReference type="NCBI Taxonomy" id="408172"/>
    <lineage>
        <taxon>unclassified sequences</taxon>
        <taxon>metagenomes</taxon>
        <taxon>ecological metagenomes</taxon>
    </lineage>
</organism>
<reference evidence="1" key="1">
    <citation type="submission" date="2018-05" db="EMBL/GenBank/DDBJ databases">
        <authorList>
            <person name="Lanie J.A."/>
            <person name="Ng W.-L."/>
            <person name="Kazmierczak K.M."/>
            <person name="Andrzejewski T.M."/>
            <person name="Davidsen T.M."/>
            <person name="Wayne K.J."/>
            <person name="Tettelin H."/>
            <person name="Glass J.I."/>
            <person name="Rusch D."/>
            <person name="Podicherti R."/>
            <person name="Tsui H.-C.T."/>
            <person name="Winkler M.E."/>
        </authorList>
    </citation>
    <scope>NUCLEOTIDE SEQUENCE</scope>
</reference>
<sequence length="230" mass="26237">MKKIHFMNKDERNAKVAFQPLKINKNFKMGLPKEEIFFKRFVAATEKGLHEHLSKELGEDYGQALVDGDPEIDFNSIGKKINGTDLVYLDSKGEVLYAPPIIKESIIGPDGAEKERRKSENIPSNVDDELPVRWSDQKIPIQDVLKSFAFMRTIQIMHIDGLTYDFLYQMAKELSEEKCMAMIGAGKQGKNPLIFQANGSPYRGFLEGRVKDKKYKLLLHLSNMELKKIG</sequence>
<proteinExistence type="predicted"/>